<evidence type="ECO:0000313" key="3">
    <source>
        <dbReference type="EMBL" id="GMI42006.1"/>
    </source>
</evidence>
<evidence type="ECO:0000256" key="2">
    <source>
        <dbReference type="SAM" id="Phobius"/>
    </source>
</evidence>
<feature type="transmembrane region" description="Helical" evidence="2">
    <location>
        <begin position="89"/>
        <end position="111"/>
    </location>
</feature>
<comment type="caution">
    <text evidence="3">The sequence shown here is derived from an EMBL/GenBank/DDBJ whole genome shotgun (WGS) entry which is preliminary data.</text>
</comment>
<accession>A0A9W7GE91</accession>
<sequence length="369" mass="42377">MSTKERASSEAMIEMSDGSNNPMQADLSSPIEDLESSVPEQESEEVKKSRLSRVNNVIQKVLMTPIIPDGPWTLPPSLSFGSHTHIPRYFISVCKFSIYSYYFTLFTHWMIRELNYEHDPTYEWDVFLTYDLHSSALDLFVFFVVGRLWSDGRCGVDSLGFILPSATGAWFFSAMAEWPWARHNVSMHQIMCMWPDKLFVFVGFMSSCFAFVSFMHVYKGFKDGIIFGRLLEFSFTFLVFAYPIGASPFFHFHHWFAAWLVGMHFNQKYWWSYTVLALCFGVYVNGIAGYGRDSLLGCQMAYYNSKQQKCGHLKSEETVFCFYEELPTGYNTSVNFETLNSTIEGNQFFGFGEPQPLDWRNCSAGGGGH</sequence>
<name>A0A9W7GE91_9STRA</name>
<protein>
    <submittedName>
        <fullName evidence="3">Uncharacterized protein</fullName>
    </submittedName>
</protein>
<dbReference type="EMBL" id="BRYA01000163">
    <property type="protein sequence ID" value="GMI42006.1"/>
    <property type="molecule type" value="Genomic_DNA"/>
</dbReference>
<evidence type="ECO:0000313" key="4">
    <source>
        <dbReference type="Proteomes" id="UP001165065"/>
    </source>
</evidence>
<proteinExistence type="predicted"/>
<evidence type="ECO:0000256" key="1">
    <source>
        <dbReference type="SAM" id="MobiDB-lite"/>
    </source>
</evidence>
<feature type="transmembrane region" description="Helical" evidence="2">
    <location>
        <begin position="198"/>
        <end position="218"/>
    </location>
</feature>
<gene>
    <name evidence="3" type="ORF">TrCOL_g1531</name>
</gene>
<keyword evidence="4" id="KW-1185">Reference proteome</keyword>
<dbReference type="AlphaFoldDB" id="A0A9W7GE91"/>
<reference evidence="4" key="1">
    <citation type="journal article" date="2023" name="Commun. Biol.">
        <title>Genome analysis of Parmales, the sister group of diatoms, reveals the evolutionary specialization of diatoms from phago-mixotrophs to photoautotrophs.</title>
        <authorList>
            <person name="Ban H."/>
            <person name="Sato S."/>
            <person name="Yoshikawa S."/>
            <person name="Yamada K."/>
            <person name="Nakamura Y."/>
            <person name="Ichinomiya M."/>
            <person name="Sato N."/>
            <person name="Blanc-Mathieu R."/>
            <person name="Endo H."/>
            <person name="Kuwata A."/>
            <person name="Ogata H."/>
        </authorList>
    </citation>
    <scope>NUCLEOTIDE SEQUENCE [LARGE SCALE GENOMIC DNA]</scope>
</reference>
<feature type="transmembrane region" description="Helical" evidence="2">
    <location>
        <begin position="230"/>
        <end position="250"/>
    </location>
</feature>
<dbReference type="Proteomes" id="UP001165065">
    <property type="component" value="Unassembled WGS sequence"/>
</dbReference>
<dbReference type="OrthoDB" id="196021at2759"/>
<keyword evidence="2" id="KW-0812">Transmembrane</keyword>
<feature type="transmembrane region" description="Helical" evidence="2">
    <location>
        <begin position="270"/>
        <end position="290"/>
    </location>
</feature>
<keyword evidence="2" id="KW-1133">Transmembrane helix</keyword>
<keyword evidence="2" id="KW-0472">Membrane</keyword>
<feature type="transmembrane region" description="Helical" evidence="2">
    <location>
        <begin position="131"/>
        <end position="149"/>
    </location>
</feature>
<feature type="region of interest" description="Disordered" evidence="1">
    <location>
        <begin position="1"/>
        <end position="46"/>
    </location>
</feature>
<feature type="transmembrane region" description="Helical" evidence="2">
    <location>
        <begin position="161"/>
        <end position="178"/>
    </location>
</feature>
<feature type="compositionally biased region" description="Polar residues" evidence="1">
    <location>
        <begin position="17"/>
        <end position="27"/>
    </location>
</feature>
<organism evidence="3 4">
    <name type="scientific">Triparma columacea</name>
    <dbReference type="NCBI Taxonomy" id="722753"/>
    <lineage>
        <taxon>Eukaryota</taxon>
        <taxon>Sar</taxon>
        <taxon>Stramenopiles</taxon>
        <taxon>Ochrophyta</taxon>
        <taxon>Bolidophyceae</taxon>
        <taxon>Parmales</taxon>
        <taxon>Triparmaceae</taxon>
        <taxon>Triparma</taxon>
    </lineage>
</organism>